<dbReference type="InterPro" id="IPR025963">
    <property type="entry name" value="FLgD_Tudor"/>
</dbReference>
<evidence type="ECO:0000256" key="3">
    <source>
        <dbReference type="ARBA" id="ARBA00022795"/>
    </source>
</evidence>
<dbReference type="Pfam" id="PF13861">
    <property type="entry name" value="FLgD_tudor"/>
    <property type="match status" value="1"/>
</dbReference>
<keyword evidence="3 5" id="KW-1005">Bacterial flagellum biogenesis</keyword>
<comment type="similarity">
    <text evidence="1 5">Belongs to the FlgD family.</text>
</comment>
<name>A0ABQ6FC02_9RHOO</name>
<comment type="function">
    <text evidence="4 5">Required for flagellar hook formation. May act as a scaffolding protein.</text>
</comment>
<dbReference type="RefSeq" id="WP_284188330.1">
    <property type="nucleotide sequence ID" value="NZ_BSPX01000038.1"/>
</dbReference>
<dbReference type="EMBL" id="BSPX01000038">
    <property type="protein sequence ID" value="GLT23107.1"/>
    <property type="molecule type" value="Genomic_DNA"/>
</dbReference>
<evidence type="ECO:0000259" key="7">
    <source>
        <dbReference type="Pfam" id="PF13861"/>
    </source>
</evidence>
<dbReference type="Proteomes" id="UP001157167">
    <property type="component" value="Unassembled WGS sequence"/>
</dbReference>
<reference evidence="9" key="1">
    <citation type="journal article" date="2019" name="Int. J. Syst. Evol. Microbiol.">
        <title>The Global Catalogue of Microorganisms (GCM) 10K type strain sequencing project: providing services to taxonomists for standard genome sequencing and annotation.</title>
        <authorList>
            <consortium name="The Broad Institute Genomics Platform"/>
            <consortium name="The Broad Institute Genome Sequencing Center for Infectious Disease"/>
            <person name="Wu L."/>
            <person name="Ma J."/>
        </authorList>
    </citation>
    <scope>NUCLEOTIDE SEQUENCE [LARGE SCALE GENOMIC DNA]</scope>
    <source>
        <strain evidence="9">NBRC 102407</strain>
    </source>
</reference>
<evidence type="ECO:0000313" key="8">
    <source>
        <dbReference type="EMBL" id="GLT23107.1"/>
    </source>
</evidence>
<keyword evidence="9" id="KW-1185">Reference proteome</keyword>
<dbReference type="Pfam" id="PF03963">
    <property type="entry name" value="FlgD"/>
    <property type="match status" value="1"/>
</dbReference>
<gene>
    <name evidence="8" type="primary">flgD</name>
    <name evidence="8" type="ORF">GCM10007933_25690</name>
</gene>
<evidence type="ECO:0000256" key="5">
    <source>
        <dbReference type="RuleBase" id="RU362076"/>
    </source>
</evidence>
<proteinExistence type="inferred from homology"/>
<evidence type="ECO:0000256" key="2">
    <source>
        <dbReference type="ARBA" id="ARBA00016013"/>
    </source>
</evidence>
<evidence type="ECO:0000256" key="4">
    <source>
        <dbReference type="ARBA" id="ARBA00024746"/>
    </source>
</evidence>
<dbReference type="Pfam" id="PF13860">
    <property type="entry name" value="FlgD_ig"/>
    <property type="match status" value="1"/>
</dbReference>
<evidence type="ECO:0000313" key="9">
    <source>
        <dbReference type="Proteomes" id="UP001157167"/>
    </source>
</evidence>
<dbReference type="Gene3D" id="2.60.40.4070">
    <property type="match status" value="1"/>
</dbReference>
<evidence type="ECO:0000256" key="1">
    <source>
        <dbReference type="ARBA" id="ARBA00010577"/>
    </source>
</evidence>
<evidence type="ECO:0000259" key="6">
    <source>
        <dbReference type="Pfam" id="PF13860"/>
    </source>
</evidence>
<dbReference type="Gene3D" id="2.30.30.910">
    <property type="match status" value="1"/>
</dbReference>
<sequence>MSTVNSTGSTTSADVIAALQKGSSSSASKTDAAQSRFLKLLTEQLKNQDPLNPVDNAQMTSQMAQIETVNGLDKLNTTLASMLQNSQSSEVLQAAALVGKGVMVAGNSLSLTSGSKTYGGFELPSAADKVTVTIKDANGLEVRKLELGDADAGVHNFSWDGLTTNGAQAASGNYTISVAATRGDTTLKPVALQISTVNSVLRTSSGSVSLDVGSGLVSLADIKQIL</sequence>
<feature type="domain" description="FlgD/Vpr Ig-like" evidence="6">
    <location>
        <begin position="106"/>
        <end position="184"/>
    </location>
</feature>
<dbReference type="InterPro" id="IPR005648">
    <property type="entry name" value="FlgD"/>
</dbReference>
<feature type="domain" description="FlgD Tudor-like" evidence="7">
    <location>
        <begin position="89"/>
        <end position="223"/>
    </location>
</feature>
<dbReference type="InterPro" id="IPR025965">
    <property type="entry name" value="FlgD/Vpr_Ig-like"/>
</dbReference>
<accession>A0ABQ6FC02</accession>
<protein>
    <recommendedName>
        <fullName evidence="2 5">Basal-body rod modification protein FlgD</fullName>
    </recommendedName>
</protein>
<comment type="caution">
    <text evidence="8">The sequence shown here is derived from an EMBL/GenBank/DDBJ whole genome shotgun (WGS) entry which is preliminary data.</text>
</comment>
<organism evidence="8 9">
    <name type="scientific">Zoogloea oryzae</name>
    <dbReference type="NCBI Taxonomy" id="310767"/>
    <lineage>
        <taxon>Bacteria</taxon>
        <taxon>Pseudomonadati</taxon>
        <taxon>Pseudomonadota</taxon>
        <taxon>Betaproteobacteria</taxon>
        <taxon>Rhodocyclales</taxon>
        <taxon>Zoogloeaceae</taxon>
        <taxon>Zoogloea</taxon>
    </lineage>
</organism>